<reference evidence="2 3" key="1">
    <citation type="submission" date="2018-06" db="EMBL/GenBank/DDBJ databases">
        <title>Extensive metabolic versatility and redundancy in microbially diverse, dynamic hydrothermal sediments.</title>
        <authorList>
            <person name="Dombrowski N."/>
            <person name="Teske A."/>
            <person name="Baker B.J."/>
        </authorList>
    </citation>
    <scope>NUCLEOTIDE SEQUENCE [LARGE SCALE GENOMIC DNA]</scope>
    <source>
        <strain evidence="2">B19_G9</strain>
    </source>
</reference>
<dbReference type="GO" id="GO:0005829">
    <property type="term" value="C:cytosol"/>
    <property type="evidence" value="ECO:0007669"/>
    <property type="project" value="TreeGrafter"/>
</dbReference>
<dbReference type="Gene3D" id="3.20.20.100">
    <property type="entry name" value="NADP-dependent oxidoreductase domain"/>
    <property type="match status" value="1"/>
</dbReference>
<evidence type="ECO:0000313" key="3">
    <source>
        <dbReference type="Proteomes" id="UP000267654"/>
    </source>
</evidence>
<evidence type="ECO:0000259" key="1">
    <source>
        <dbReference type="Pfam" id="PF00248"/>
    </source>
</evidence>
<proteinExistence type="predicted"/>
<dbReference type="InterPro" id="IPR050523">
    <property type="entry name" value="AKR_Detox_Biosynth"/>
</dbReference>
<dbReference type="Pfam" id="PF00248">
    <property type="entry name" value="Aldo_ket_red"/>
    <property type="match status" value="1"/>
</dbReference>
<dbReference type="EMBL" id="QMQB01000111">
    <property type="protein sequence ID" value="RLE13086.1"/>
    <property type="molecule type" value="Genomic_DNA"/>
</dbReference>
<dbReference type="InterPro" id="IPR020471">
    <property type="entry name" value="AKR"/>
</dbReference>
<protein>
    <recommendedName>
        <fullName evidence="1">NADP-dependent oxidoreductase domain-containing protein</fullName>
    </recommendedName>
</protein>
<sequence length="161" mass="18476">MRTVPLGKTGVEVSVFCLGTMDFGTHTDPETSYKLLDLYVEKGGFFLDTANVYARWWPGYVGGESETLLGRWMRERKNRSRLFLATKVGFEMPGVERGLRAHQIEEECEKSLKRLGIETIDLYYAHRDNPNTPLEETLEAFYRLIKAGKVRFIGASNYPAW</sequence>
<dbReference type="Proteomes" id="UP000267654">
    <property type="component" value="Unassembled WGS sequence"/>
</dbReference>
<dbReference type="PANTHER" id="PTHR43364">
    <property type="entry name" value="NADH-SPECIFIC METHYLGLYOXAL REDUCTASE-RELATED"/>
    <property type="match status" value="1"/>
</dbReference>
<accession>A0A662DGL5</accession>
<name>A0A662DGL5_UNCAE</name>
<dbReference type="PANTHER" id="PTHR43364:SF6">
    <property type="entry name" value="OXIDOREDUCTASE-RELATED"/>
    <property type="match status" value="1"/>
</dbReference>
<organism evidence="2 3">
    <name type="scientific">Aerophobetes bacterium</name>
    <dbReference type="NCBI Taxonomy" id="2030807"/>
    <lineage>
        <taxon>Bacteria</taxon>
        <taxon>Candidatus Aerophobota</taxon>
    </lineage>
</organism>
<feature type="domain" description="NADP-dependent oxidoreductase" evidence="1">
    <location>
        <begin position="17"/>
        <end position="161"/>
    </location>
</feature>
<gene>
    <name evidence="2" type="ORF">DRI96_03530</name>
</gene>
<dbReference type="InterPro" id="IPR023210">
    <property type="entry name" value="NADP_OxRdtase_dom"/>
</dbReference>
<dbReference type="AlphaFoldDB" id="A0A662DGL5"/>
<dbReference type="SUPFAM" id="SSF51430">
    <property type="entry name" value="NAD(P)-linked oxidoreductase"/>
    <property type="match status" value="1"/>
</dbReference>
<dbReference type="PRINTS" id="PR00069">
    <property type="entry name" value="ALDKETRDTASE"/>
</dbReference>
<comment type="caution">
    <text evidence="2">The sequence shown here is derived from an EMBL/GenBank/DDBJ whole genome shotgun (WGS) entry which is preliminary data.</text>
</comment>
<dbReference type="InterPro" id="IPR036812">
    <property type="entry name" value="NAD(P)_OxRdtase_dom_sf"/>
</dbReference>
<dbReference type="GO" id="GO:0016491">
    <property type="term" value="F:oxidoreductase activity"/>
    <property type="evidence" value="ECO:0007669"/>
    <property type="project" value="InterPro"/>
</dbReference>
<evidence type="ECO:0000313" key="2">
    <source>
        <dbReference type="EMBL" id="RLE13086.1"/>
    </source>
</evidence>